<keyword evidence="2" id="KW-0560">Oxidoreductase</keyword>
<proteinExistence type="predicted"/>
<evidence type="ECO:0000313" key="4">
    <source>
        <dbReference type="EMBL" id="NOU82996.1"/>
    </source>
</evidence>
<dbReference type="SUPFAM" id="SSF50129">
    <property type="entry name" value="GroES-like"/>
    <property type="match status" value="1"/>
</dbReference>
<dbReference type="Pfam" id="PF08240">
    <property type="entry name" value="ADH_N"/>
    <property type="match status" value="1"/>
</dbReference>
<protein>
    <submittedName>
        <fullName evidence="4">Zinc-binding dehydrogenase</fullName>
    </submittedName>
</protein>
<dbReference type="PANTHER" id="PTHR48106:SF18">
    <property type="entry name" value="QUINONE OXIDOREDUCTASE PIG3"/>
    <property type="match status" value="1"/>
</dbReference>
<evidence type="ECO:0000256" key="1">
    <source>
        <dbReference type="ARBA" id="ARBA00022857"/>
    </source>
</evidence>
<dbReference type="RefSeq" id="WP_171720256.1">
    <property type="nucleotide sequence ID" value="NZ_WHOB01000089.1"/>
</dbReference>
<dbReference type="SMART" id="SM00829">
    <property type="entry name" value="PKS_ER"/>
    <property type="match status" value="1"/>
</dbReference>
<dbReference type="Gene3D" id="3.90.180.10">
    <property type="entry name" value="Medium-chain alcohol dehydrogenases, catalytic domain"/>
    <property type="match status" value="1"/>
</dbReference>
<dbReference type="Pfam" id="PF00107">
    <property type="entry name" value="ADH_zinc_N"/>
    <property type="match status" value="1"/>
</dbReference>
<dbReference type="PANTHER" id="PTHR48106">
    <property type="entry name" value="QUINONE OXIDOREDUCTASE PIG3-RELATED"/>
    <property type="match status" value="1"/>
</dbReference>
<reference evidence="4 5" key="1">
    <citation type="submission" date="2019-10" db="EMBL/GenBank/DDBJ databases">
        <title>Description of Paenibacillus terricola sp. nov.</title>
        <authorList>
            <person name="Carlier A."/>
            <person name="Qi S."/>
        </authorList>
    </citation>
    <scope>NUCLEOTIDE SEQUENCE [LARGE SCALE GENOMIC DNA]</scope>
    <source>
        <strain evidence="4 5">LMG 31459</strain>
    </source>
</reference>
<dbReference type="InterPro" id="IPR020843">
    <property type="entry name" value="ER"/>
</dbReference>
<evidence type="ECO:0000256" key="2">
    <source>
        <dbReference type="ARBA" id="ARBA00023002"/>
    </source>
</evidence>
<dbReference type="InterPro" id="IPR011032">
    <property type="entry name" value="GroES-like_sf"/>
</dbReference>
<dbReference type="CDD" id="cd08270">
    <property type="entry name" value="MDR4"/>
    <property type="match status" value="1"/>
</dbReference>
<gene>
    <name evidence="4" type="ORF">GC101_29480</name>
</gene>
<sequence>MNRAIVTDSPAEGYLTVKEVAAPQPQPGEAIVRVHAFSLNRGEVVDARKVAEGFRPGWDFAGTVVQQARNGTGPREGSRVTGLLPMGAWAERVAVPVSFLAKIPDNVTFAQAAILPVAGLSALYTLRKGGMLLGKKILITGSTGGVGIMAHQLAAQSGAFTVGVARTKEKAQVAREAGANEVVVGEAAISQAIPFGPYHLIVDSVGGDTLAALMPQLEPGGTLVSMGHSASPYSTLDVRGLGGRTLYSFFLGEEVSRYSVADDLKLLAGLLSTGQLIPLIEVEASWEKIAEVSEALLERRYSGKAVLLIE</sequence>
<dbReference type="Proteomes" id="UP000596857">
    <property type="component" value="Unassembled WGS sequence"/>
</dbReference>
<evidence type="ECO:0000259" key="3">
    <source>
        <dbReference type="SMART" id="SM00829"/>
    </source>
</evidence>
<keyword evidence="5" id="KW-1185">Reference proteome</keyword>
<name>A0ABX1YSX4_9BACL</name>
<dbReference type="InterPro" id="IPR036291">
    <property type="entry name" value="NAD(P)-bd_dom_sf"/>
</dbReference>
<accession>A0ABX1YSX4</accession>
<dbReference type="InterPro" id="IPR013154">
    <property type="entry name" value="ADH-like_N"/>
</dbReference>
<comment type="caution">
    <text evidence="4">The sequence shown here is derived from an EMBL/GenBank/DDBJ whole genome shotgun (WGS) entry which is preliminary data.</text>
</comment>
<organism evidence="4 5">
    <name type="scientific">Paenibacillus phytohabitans</name>
    <dbReference type="NCBI Taxonomy" id="2654978"/>
    <lineage>
        <taxon>Bacteria</taxon>
        <taxon>Bacillati</taxon>
        <taxon>Bacillota</taxon>
        <taxon>Bacilli</taxon>
        <taxon>Bacillales</taxon>
        <taxon>Paenibacillaceae</taxon>
        <taxon>Paenibacillus</taxon>
    </lineage>
</organism>
<dbReference type="Gene3D" id="3.40.50.720">
    <property type="entry name" value="NAD(P)-binding Rossmann-like Domain"/>
    <property type="match status" value="1"/>
</dbReference>
<dbReference type="SUPFAM" id="SSF51735">
    <property type="entry name" value="NAD(P)-binding Rossmann-fold domains"/>
    <property type="match status" value="1"/>
</dbReference>
<keyword evidence="1" id="KW-0521">NADP</keyword>
<feature type="domain" description="Enoyl reductase (ER)" evidence="3">
    <location>
        <begin position="13"/>
        <end position="307"/>
    </location>
</feature>
<evidence type="ECO:0000313" key="5">
    <source>
        <dbReference type="Proteomes" id="UP000596857"/>
    </source>
</evidence>
<dbReference type="EMBL" id="WHOB01000089">
    <property type="protein sequence ID" value="NOU82996.1"/>
    <property type="molecule type" value="Genomic_DNA"/>
</dbReference>
<dbReference type="InterPro" id="IPR013149">
    <property type="entry name" value="ADH-like_C"/>
</dbReference>